<dbReference type="PANTHER" id="PTHR11941:SF54">
    <property type="entry name" value="ENOYL-COA HYDRATASE, MITOCHONDRIAL"/>
    <property type="match status" value="1"/>
</dbReference>
<dbReference type="EC" id="4.2.1.17" evidence="2"/>
<dbReference type="Gene3D" id="1.10.12.10">
    <property type="entry name" value="Lyase 2-enoyl-coa Hydratase, Chain A, domain 2"/>
    <property type="match status" value="1"/>
</dbReference>
<dbReference type="EMBL" id="JADOGI010000144">
    <property type="protein sequence ID" value="MBF8191052.1"/>
    <property type="molecule type" value="Genomic_DNA"/>
</dbReference>
<accession>A0A931ADN9</accession>
<name>A0A931ADN9_9ACTN</name>
<dbReference type="Pfam" id="PF00378">
    <property type="entry name" value="ECH_1"/>
    <property type="match status" value="1"/>
</dbReference>
<sequence>MSGAQRVHRHLVETREGAVAVLRVDREEALGALSKSMVGALGEYLRELRGRTDVRVLVLTGTGRGFIAGADIGEYHNVDLAAFDAYQRLSRSVFEELEQLPQPVIAAVNGYALGGGFEVALCCDLIIASERARFGLPEVKLGLLPGGGGTQRLSRAIGTRATKELVMTGRTMKAEEADRLRLLCRVVPADDLLPTALELAQELAARAPLAVREAKRLIDDGIQQSLGAALTTEQSVLSRLFGTADAAEGIDAFIAKREPRFHAR</sequence>
<comment type="catalytic activity">
    <reaction evidence="4">
        <text>a (3S)-3-hydroxyacyl-CoA = a (2E)-enoyl-CoA + H2O</text>
        <dbReference type="Rhea" id="RHEA:16105"/>
        <dbReference type="ChEBI" id="CHEBI:15377"/>
        <dbReference type="ChEBI" id="CHEBI:57318"/>
        <dbReference type="ChEBI" id="CHEBI:58856"/>
        <dbReference type="EC" id="4.2.1.17"/>
    </reaction>
</comment>
<evidence type="ECO:0000313" key="7">
    <source>
        <dbReference type="EMBL" id="MBF8191052.1"/>
    </source>
</evidence>
<dbReference type="CDD" id="cd06558">
    <property type="entry name" value="crotonase-like"/>
    <property type="match status" value="1"/>
</dbReference>
<dbReference type="GO" id="GO:0006635">
    <property type="term" value="P:fatty acid beta-oxidation"/>
    <property type="evidence" value="ECO:0007669"/>
    <property type="project" value="TreeGrafter"/>
</dbReference>
<evidence type="ECO:0000256" key="5">
    <source>
        <dbReference type="ARBA" id="ARBA00023717"/>
    </source>
</evidence>
<dbReference type="GO" id="GO:0004300">
    <property type="term" value="F:enoyl-CoA hydratase activity"/>
    <property type="evidence" value="ECO:0007669"/>
    <property type="project" value="UniProtKB-EC"/>
</dbReference>
<dbReference type="FunFam" id="3.90.226.10:FF:000009">
    <property type="entry name" value="Carnitinyl-CoA dehydratase"/>
    <property type="match status" value="1"/>
</dbReference>
<gene>
    <name evidence="7" type="ORF">ITP53_36155</name>
</gene>
<organism evidence="7 8">
    <name type="scientific">Nonomuraea cypriaca</name>
    <dbReference type="NCBI Taxonomy" id="1187855"/>
    <lineage>
        <taxon>Bacteria</taxon>
        <taxon>Bacillati</taxon>
        <taxon>Actinomycetota</taxon>
        <taxon>Actinomycetes</taxon>
        <taxon>Streptosporangiales</taxon>
        <taxon>Streptosporangiaceae</taxon>
        <taxon>Nonomuraea</taxon>
    </lineage>
</organism>
<dbReference type="FunFam" id="1.10.12.10:FF:000001">
    <property type="entry name" value="Probable enoyl-CoA hydratase, mitochondrial"/>
    <property type="match status" value="1"/>
</dbReference>
<evidence type="ECO:0000256" key="2">
    <source>
        <dbReference type="ARBA" id="ARBA00012076"/>
    </source>
</evidence>
<dbReference type="InterPro" id="IPR001753">
    <property type="entry name" value="Enoyl-CoA_hydra/iso"/>
</dbReference>
<evidence type="ECO:0000256" key="6">
    <source>
        <dbReference type="RuleBase" id="RU003707"/>
    </source>
</evidence>
<keyword evidence="8" id="KW-1185">Reference proteome</keyword>
<dbReference type="AlphaFoldDB" id="A0A931ADN9"/>
<protein>
    <recommendedName>
        <fullName evidence="2">enoyl-CoA hydratase</fullName>
        <ecNumber evidence="2">4.2.1.17</ecNumber>
    </recommendedName>
</protein>
<dbReference type="RefSeq" id="WP_195899961.1">
    <property type="nucleotide sequence ID" value="NZ_JADOGI010000144.1"/>
</dbReference>
<dbReference type="PROSITE" id="PS00166">
    <property type="entry name" value="ENOYL_COA_HYDRATASE"/>
    <property type="match status" value="1"/>
</dbReference>
<proteinExistence type="inferred from homology"/>
<dbReference type="SUPFAM" id="SSF52096">
    <property type="entry name" value="ClpP/crotonase"/>
    <property type="match status" value="1"/>
</dbReference>
<comment type="caution">
    <text evidence="7">The sequence shown here is derived from an EMBL/GenBank/DDBJ whole genome shotgun (WGS) entry which is preliminary data.</text>
</comment>
<evidence type="ECO:0000256" key="1">
    <source>
        <dbReference type="ARBA" id="ARBA00005254"/>
    </source>
</evidence>
<evidence type="ECO:0000256" key="3">
    <source>
        <dbReference type="ARBA" id="ARBA00023239"/>
    </source>
</evidence>
<evidence type="ECO:0000313" key="8">
    <source>
        <dbReference type="Proteomes" id="UP000605361"/>
    </source>
</evidence>
<reference evidence="7" key="1">
    <citation type="submission" date="2020-11" db="EMBL/GenBank/DDBJ databases">
        <title>Whole-genome analyses of Nonomuraea sp. K274.</title>
        <authorList>
            <person name="Veyisoglu A."/>
        </authorList>
    </citation>
    <scope>NUCLEOTIDE SEQUENCE</scope>
    <source>
        <strain evidence="7">K274</strain>
    </source>
</reference>
<dbReference type="Proteomes" id="UP000605361">
    <property type="component" value="Unassembled WGS sequence"/>
</dbReference>
<dbReference type="InterPro" id="IPR014748">
    <property type="entry name" value="Enoyl-CoA_hydra_C"/>
</dbReference>
<dbReference type="InterPro" id="IPR018376">
    <property type="entry name" value="Enoyl-CoA_hyd/isom_CS"/>
</dbReference>
<keyword evidence="3" id="KW-0456">Lyase</keyword>
<comment type="similarity">
    <text evidence="1 6">Belongs to the enoyl-CoA hydratase/isomerase family.</text>
</comment>
<dbReference type="InterPro" id="IPR029045">
    <property type="entry name" value="ClpP/crotonase-like_dom_sf"/>
</dbReference>
<dbReference type="Gene3D" id="3.90.226.10">
    <property type="entry name" value="2-enoyl-CoA Hydratase, Chain A, domain 1"/>
    <property type="match status" value="1"/>
</dbReference>
<dbReference type="PANTHER" id="PTHR11941">
    <property type="entry name" value="ENOYL-COA HYDRATASE-RELATED"/>
    <property type="match status" value="1"/>
</dbReference>
<comment type="catalytic activity">
    <reaction evidence="5">
        <text>a 4-saturated-(3S)-3-hydroxyacyl-CoA = a (3E)-enoyl-CoA + H2O</text>
        <dbReference type="Rhea" id="RHEA:20724"/>
        <dbReference type="ChEBI" id="CHEBI:15377"/>
        <dbReference type="ChEBI" id="CHEBI:58521"/>
        <dbReference type="ChEBI" id="CHEBI:137480"/>
        <dbReference type="EC" id="4.2.1.17"/>
    </reaction>
</comment>
<evidence type="ECO:0000256" key="4">
    <source>
        <dbReference type="ARBA" id="ARBA00023709"/>
    </source>
</evidence>